<dbReference type="GO" id="GO:0006511">
    <property type="term" value="P:ubiquitin-dependent protein catabolic process"/>
    <property type="evidence" value="ECO:0007669"/>
    <property type="project" value="TreeGrafter"/>
</dbReference>
<dbReference type="KEGG" id="fcy:FRACYDRAFT_267484"/>
<keyword evidence="1" id="KW-0862">Zinc</keyword>
<feature type="domain" description="RING-type" evidence="3">
    <location>
        <begin position="224"/>
        <end position="266"/>
    </location>
</feature>
<reference evidence="4 5" key="1">
    <citation type="submission" date="2016-09" db="EMBL/GenBank/DDBJ databases">
        <title>Extensive genetic diversity and differential bi-allelic expression allows diatom success in the polar Southern Ocean.</title>
        <authorList>
            <consortium name="DOE Joint Genome Institute"/>
            <person name="Mock T."/>
            <person name="Otillar R.P."/>
            <person name="Strauss J."/>
            <person name="Dupont C."/>
            <person name="Frickenhaus S."/>
            <person name="Maumus F."/>
            <person name="Mcmullan M."/>
            <person name="Sanges R."/>
            <person name="Schmutz J."/>
            <person name="Toseland A."/>
            <person name="Valas R."/>
            <person name="Veluchamy A."/>
            <person name="Ward B.J."/>
            <person name="Allen A."/>
            <person name="Barry K."/>
            <person name="Falciatore A."/>
            <person name="Ferrante M."/>
            <person name="Fortunato A.E."/>
            <person name="Gloeckner G."/>
            <person name="Gruber A."/>
            <person name="Hipkin R."/>
            <person name="Janech M."/>
            <person name="Kroth P."/>
            <person name="Leese F."/>
            <person name="Lindquist E."/>
            <person name="Lyon B.R."/>
            <person name="Martin J."/>
            <person name="Mayer C."/>
            <person name="Parker M."/>
            <person name="Quesneville H."/>
            <person name="Raymond J."/>
            <person name="Uhlig C."/>
            <person name="Valentin K.U."/>
            <person name="Worden A.Z."/>
            <person name="Armbrust E.V."/>
            <person name="Bowler C."/>
            <person name="Green B."/>
            <person name="Moulton V."/>
            <person name="Van Oosterhout C."/>
            <person name="Grigoriev I."/>
        </authorList>
    </citation>
    <scope>NUCLEOTIDE SEQUENCE [LARGE SCALE GENOMIC DNA]</scope>
    <source>
        <strain evidence="4 5">CCMP1102</strain>
    </source>
</reference>
<keyword evidence="5" id="KW-1185">Reference proteome</keyword>
<dbReference type="PROSITE" id="PS50089">
    <property type="entry name" value="ZF_RING_2"/>
    <property type="match status" value="1"/>
</dbReference>
<evidence type="ECO:0000259" key="3">
    <source>
        <dbReference type="PROSITE" id="PS50089"/>
    </source>
</evidence>
<accession>A0A1E7FYK5</accession>
<dbReference type="GO" id="GO:0008270">
    <property type="term" value="F:zinc ion binding"/>
    <property type="evidence" value="ECO:0007669"/>
    <property type="project" value="UniProtKB-KW"/>
</dbReference>
<organism evidence="4 5">
    <name type="scientific">Fragilariopsis cylindrus CCMP1102</name>
    <dbReference type="NCBI Taxonomy" id="635003"/>
    <lineage>
        <taxon>Eukaryota</taxon>
        <taxon>Sar</taxon>
        <taxon>Stramenopiles</taxon>
        <taxon>Ochrophyta</taxon>
        <taxon>Bacillariophyta</taxon>
        <taxon>Bacillariophyceae</taxon>
        <taxon>Bacillariophycidae</taxon>
        <taxon>Bacillariales</taxon>
        <taxon>Bacillariaceae</taxon>
        <taxon>Fragilariopsis</taxon>
    </lineage>
</organism>
<dbReference type="InParanoid" id="A0A1E7FYK5"/>
<keyword evidence="2" id="KW-0175">Coiled coil</keyword>
<dbReference type="PANTHER" id="PTHR22696:SF1">
    <property type="entry name" value="E3 UBIQUITIN-PROTEIN LIGASE RNF26"/>
    <property type="match status" value="1"/>
</dbReference>
<keyword evidence="1" id="KW-0479">Metal-binding</keyword>
<dbReference type="InterPro" id="IPR001841">
    <property type="entry name" value="Znf_RING"/>
</dbReference>
<dbReference type="Gene3D" id="3.30.40.10">
    <property type="entry name" value="Zinc/RING finger domain, C3HC4 (zinc finger)"/>
    <property type="match status" value="1"/>
</dbReference>
<dbReference type="InterPro" id="IPR013083">
    <property type="entry name" value="Znf_RING/FYVE/PHD"/>
</dbReference>
<sequence length="280" mass="31960">MKRIYASKKGFNFIRLFHDNIYFISDDEGTEWKGIPIDCACSKELKKLGNVDDFAYAGDGSWVIISPNHHVLSTGVDNDLSGHITKFYNDQRKRNSKRTLEIQEHHAGIRRQQQAIERVEREAAERVEREALERVEREEMERVEREAVLRAERLSREMNNELVSILEVRIIEELKDITEQEIRLQKRKRSLHDSIEKISSESRARIDSETTGTIVTTPTAAADCVICHTAPSSRAIVPCGHHCLCDDCVVTLAALSPEARICPLCRGEIQSTLKIYSSSR</sequence>
<name>A0A1E7FYK5_9STRA</name>
<dbReference type="EMBL" id="KV784353">
    <property type="protein sequence ID" value="OEU23230.1"/>
    <property type="molecule type" value="Genomic_DNA"/>
</dbReference>
<dbReference type="AlphaFoldDB" id="A0A1E7FYK5"/>
<feature type="coiled-coil region" evidence="2">
    <location>
        <begin position="102"/>
        <end position="157"/>
    </location>
</feature>
<evidence type="ECO:0000256" key="2">
    <source>
        <dbReference type="SAM" id="Coils"/>
    </source>
</evidence>
<dbReference type="Proteomes" id="UP000095751">
    <property type="component" value="Unassembled WGS sequence"/>
</dbReference>
<protein>
    <recommendedName>
        <fullName evidence="3">RING-type domain-containing protein</fullName>
    </recommendedName>
</protein>
<evidence type="ECO:0000256" key="1">
    <source>
        <dbReference type="PROSITE-ProRule" id="PRU00175"/>
    </source>
</evidence>
<dbReference type="Pfam" id="PF13920">
    <property type="entry name" value="zf-C3HC4_3"/>
    <property type="match status" value="1"/>
</dbReference>
<dbReference type="SUPFAM" id="SSF57850">
    <property type="entry name" value="RING/U-box"/>
    <property type="match status" value="1"/>
</dbReference>
<dbReference type="GO" id="GO:0016567">
    <property type="term" value="P:protein ubiquitination"/>
    <property type="evidence" value="ECO:0007669"/>
    <property type="project" value="TreeGrafter"/>
</dbReference>
<keyword evidence="1" id="KW-0863">Zinc-finger</keyword>
<dbReference type="PANTHER" id="PTHR22696">
    <property type="entry name" value="E3 UBIQUITIN-PROTEIN LIGASE RNF26"/>
    <property type="match status" value="1"/>
</dbReference>
<evidence type="ECO:0000313" key="4">
    <source>
        <dbReference type="EMBL" id="OEU23230.1"/>
    </source>
</evidence>
<proteinExistence type="predicted"/>
<evidence type="ECO:0000313" key="5">
    <source>
        <dbReference type="Proteomes" id="UP000095751"/>
    </source>
</evidence>
<gene>
    <name evidence="4" type="ORF">FRACYDRAFT_267484</name>
</gene>
<dbReference type="OrthoDB" id="74448at2759"/>
<dbReference type="GO" id="GO:0061630">
    <property type="term" value="F:ubiquitin protein ligase activity"/>
    <property type="evidence" value="ECO:0007669"/>
    <property type="project" value="TreeGrafter"/>
</dbReference>